<dbReference type="GO" id="GO:0008270">
    <property type="term" value="F:zinc ion binding"/>
    <property type="evidence" value="ECO:0007669"/>
    <property type="project" value="UniProtKB-KW"/>
</dbReference>
<dbReference type="Pfam" id="PF00172">
    <property type="entry name" value="Zn_clus"/>
    <property type="match status" value="1"/>
</dbReference>
<keyword evidence="2" id="KW-0862">Zinc</keyword>
<evidence type="ECO:0000256" key="5">
    <source>
        <dbReference type="ARBA" id="ARBA00023242"/>
    </source>
</evidence>
<protein>
    <submittedName>
        <fullName evidence="9">Uncharacterized protein</fullName>
    </submittedName>
</protein>
<dbReference type="OrthoDB" id="654211at2759"/>
<dbReference type="SUPFAM" id="SSF57667">
    <property type="entry name" value="beta-beta-alpha zinc fingers"/>
    <property type="match status" value="1"/>
</dbReference>
<dbReference type="PANTHER" id="PTHR47660">
    <property type="entry name" value="TRANSCRIPTION FACTOR WITH C2H2 AND ZN(2)-CYS(6) DNA BINDING DOMAIN (EUROFUNG)-RELATED-RELATED"/>
    <property type="match status" value="1"/>
</dbReference>
<proteinExistence type="predicted"/>
<evidence type="ECO:0000259" key="8">
    <source>
        <dbReference type="PROSITE" id="PS50157"/>
    </source>
</evidence>
<dbReference type="GO" id="GO:0000981">
    <property type="term" value="F:DNA-binding transcription factor activity, RNA polymerase II-specific"/>
    <property type="evidence" value="ECO:0007669"/>
    <property type="project" value="InterPro"/>
</dbReference>
<dbReference type="PROSITE" id="PS00463">
    <property type="entry name" value="ZN2_CY6_FUNGAL_1"/>
    <property type="match status" value="1"/>
</dbReference>
<evidence type="ECO:0000256" key="3">
    <source>
        <dbReference type="ARBA" id="ARBA00023015"/>
    </source>
</evidence>
<dbReference type="CDD" id="cd12148">
    <property type="entry name" value="fungal_TF_MHR"/>
    <property type="match status" value="1"/>
</dbReference>
<dbReference type="EMBL" id="JAGPXD010000001">
    <property type="protein sequence ID" value="KAH7374656.1"/>
    <property type="molecule type" value="Genomic_DNA"/>
</dbReference>
<dbReference type="PROSITE" id="PS50048">
    <property type="entry name" value="ZN2_CY6_FUNGAL_2"/>
    <property type="match status" value="1"/>
</dbReference>
<evidence type="ECO:0000256" key="4">
    <source>
        <dbReference type="ARBA" id="ARBA00023163"/>
    </source>
</evidence>
<dbReference type="InterPro" id="IPR013087">
    <property type="entry name" value="Znf_C2H2_type"/>
</dbReference>
<accession>A0A8K0X7A9</accession>
<keyword evidence="6" id="KW-0863">Zinc-finger</keyword>
<evidence type="ECO:0000313" key="10">
    <source>
        <dbReference type="Proteomes" id="UP000813385"/>
    </source>
</evidence>
<reference evidence="9" key="1">
    <citation type="journal article" date="2021" name="Nat. Commun.">
        <title>Genetic determinants of endophytism in the Arabidopsis root mycobiome.</title>
        <authorList>
            <person name="Mesny F."/>
            <person name="Miyauchi S."/>
            <person name="Thiergart T."/>
            <person name="Pickel B."/>
            <person name="Atanasova L."/>
            <person name="Karlsson M."/>
            <person name="Huettel B."/>
            <person name="Barry K.W."/>
            <person name="Haridas S."/>
            <person name="Chen C."/>
            <person name="Bauer D."/>
            <person name="Andreopoulos W."/>
            <person name="Pangilinan J."/>
            <person name="LaButti K."/>
            <person name="Riley R."/>
            <person name="Lipzen A."/>
            <person name="Clum A."/>
            <person name="Drula E."/>
            <person name="Henrissat B."/>
            <person name="Kohler A."/>
            <person name="Grigoriev I.V."/>
            <person name="Martin F.M."/>
            <person name="Hacquard S."/>
        </authorList>
    </citation>
    <scope>NUCLEOTIDE SEQUENCE</scope>
    <source>
        <strain evidence="9">MPI-CAGE-AT-0016</strain>
    </source>
</reference>
<feature type="domain" description="C2H2-type" evidence="8">
    <location>
        <begin position="32"/>
        <end position="58"/>
    </location>
</feature>
<feature type="domain" description="C2H2-type" evidence="8">
    <location>
        <begin position="58"/>
        <end position="85"/>
    </location>
</feature>
<dbReference type="AlphaFoldDB" id="A0A8K0X7A9"/>
<gene>
    <name evidence="9" type="ORF">B0T11DRAFT_268966</name>
</gene>
<dbReference type="CDD" id="cd00067">
    <property type="entry name" value="GAL4"/>
    <property type="match status" value="1"/>
</dbReference>
<keyword evidence="3" id="KW-0805">Transcription regulation</keyword>
<evidence type="ECO:0000256" key="6">
    <source>
        <dbReference type="PROSITE-ProRule" id="PRU00042"/>
    </source>
</evidence>
<evidence type="ECO:0000259" key="7">
    <source>
        <dbReference type="PROSITE" id="PS50048"/>
    </source>
</evidence>
<dbReference type="InterPro" id="IPR001138">
    <property type="entry name" value="Zn2Cys6_DnaBD"/>
</dbReference>
<dbReference type="InterPro" id="IPR036864">
    <property type="entry name" value="Zn2-C6_fun-type_DNA-bd_sf"/>
</dbReference>
<dbReference type="PANTHER" id="PTHR47660:SF2">
    <property type="entry name" value="TRANSCRIPTION FACTOR WITH C2H2 AND ZN(2)-CYS(6) DNA BINDING DOMAIN (EUROFUNG)"/>
    <property type="match status" value="1"/>
</dbReference>
<evidence type="ECO:0000256" key="1">
    <source>
        <dbReference type="ARBA" id="ARBA00022723"/>
    </source>
</evidence>
<dbReference type="Gene3D" id="3.30.160.60">
    <property type="entry name" value="Classic Zinc Finger"/>
    <property type="match status" value="1"/>
</dbReference>
<dbReference type="Proteomes" id="UP000813385">
    <property type="component" value="Unassembled WGS sequence"/>
</dbReference>
<sequence>MISMHPQLTSTPLFGLPDAGALPTQSAPAARHTCFCGKSYARREHLRRHQTSHDRKRHICGQCGAAFARTDILRRHVREHSSPNKRPKACDACHANKTKCNGGEQCSLCSRRGIPCTYSSSDSRASVSVLDVDEQDDMTIVIPDEANVSIPIGDSTVPQAPMQTASSSPVVFLGAVEVPQPQPAHPRSEIAEQLERTLQQILYELDKPTEQRGTMQAGPYPGDLLQTVFDQYVEHFHSHWAIVHAPTYEFYEKPFEAAAIVFLIGAFCWNQADKSLGIDQTVFFQIHAKLMGHWFRHLYEPNHVDIETEPWPTSTYQGILLTIVFATYLAEEESVQKASLLVNLFVNALRSADFFCSATATRQRLLHFPGDFVPWIYMHEQQWKRIIAYCLKIDSHLAVLTQQPPCIQCCELDASLPDTLSQMMGYGLDVFWARHAPMKLLRKETSITSFFADPQATFNTDMLSEDVHLGLCGLANKTWRLAQLRRVGKANQEASALQTDLAAQLLSWRKRLQTQTVMMKKCPGFRAAYLGREERPEPVMNSLNEENLALYHLLALLVNTHSPTDLEESERSLDPDRTSKAVLLPPMAMKSVYHALCIGALSLNREGPAPAILHHARVFAREFLESMLEGECWCGFSGSRLELAARDVRLEQEDGICATSLGRFWLSVDGVPLCACERSAFMSNVGLA</sequence>
<dbReference type="InterPro" id="IPR036236">
    <property type="entry name" value="Znf_C2H2_sf"/>
</dbReference>
<dbReference type="Gene3D" id="4.10.240.10">
    <property type="entry name" value="Zn(2)-C6 fungal-type DNA-binding domain"/>
    <property type="match status" value="1"/>
</dbReference>
<dbReference type="PROSITE" id="PS00028">
    <property type="entry name" value="ZINC_FINGER_C2H2_1"/>
    <property type="match status" value="1"/>
</dbReference>
<feature type="domain" description="Zn(2)-C6 fungal-type" evidence="7">
    <location>
        <begin position="89"/>
        <end position="118"/>
    </location>
</feature>
<comment type="caution">
    <text evidence="9">The sequence shown here is derived from an EMBL/GenBank/DDBJ whole genome shotgun (WGS) entry which is preliminary data.</text>
</comment>
<dbReference type="SMART" id="SM00066">
    <property type="entry name" value="GAL4"/>
    <property type="match status" value="1"/>
</dbReference>
<evidence type="ECO:0000256" key="2">
    <source>
        <dbReference type="ARBA" id="ARBA00022833"/>
    </source>
</evidence>
<keyword evidence="4" id="KW-0804">Transcription</keyword>
<keyword evidence="5" id="KW-0539">Nucleus</keyword>
<name>A0A8K0X7A9_9PEZI</name>
<organism evidence="9 10">
    <name type="scientific">Plectosphaerella cucumerina</name>
    <dbReference type="NCBI Taxonomy" id="40658"/>
    <lineage>
        <taxon>Eukaryota</taxon>
        <taxon>Fungi</taxon>
        <taxon>Dikarya</taxon>
        <taxon>Ascomycota</taxon>
        <taxon>Pezizomycotina</taxon>
        <taxon>Sordariomycetes</taxon>
        <taxon>Hypocreomycetidae</taxon>
        <taxon>Glomerellales</taxon>
        <taxon>Plectosphaerellaceae</taxon>
        <taxon>Plectosphaerella</taxon>
    </lineage>
</organism>
<dbReference type="SUPFAM" id="SSF57701">
    <property type="entry name" value="Zn2/Cys6 DNA-binding domain"/>
    <property type="match status" value="1"/>
</dbReference>
<dbReference type="PROSITE" id="PS50157">
    <property type="entry name" value="ZINC_FINGER_C2H2_2"/>
    <property type="match status" value="2"/>
</dbReference>
<evidence type="ECO:0000313" key="9">
    <source>
        <dbReference type="EMBL" id="KAH7374656.1"/>
    </source>
</evidence>
<keyword evidence="1" id="KW-0479">Metal-binding</keyword>
<dbReference type="SMART" id="SM00355">
    <property type="entry name" value="ZnF_C2H2"/>
    <property type="match status" value="2"/>
</dbReference>
<keyword evidence="10" id="KW-1185">Reference proteome</keyword>